<organism evidence="1">
    <name type="scientific">Escherichia phage fEgEco12</name>
    <dbReference type="NCBI Taxonomy" id="3158837"/>
    <lineage>
        <taxon>Viruses</taxon>
        <taxon>Duplodnaviria</taxon>
        <taxon>Heunggongvirae</taxon>
        <taxon>Uroviricota</taxon>
        <taxon>Caudoviricetes</taxon>
    </lineage>
</organism>
<name>A0AAU7PGM1_9CAUD</name>
<sequence length="399" mass="46300">MDFPEKLFVARSYVNHNQVTGYIIDATKSHTKAFETKKEKAEYWAKKNNLPSLWIDNVPTIGFSVVHKLTVHARETYFTIRHPEGFEFLVSAKNMNDLIINNDIVKGVFVEPMFFNNSLELINGKTKTFAKLVEKENKKEHQKEVVSKLKVGDGFRHNKEDYYYCGKVNAICIKKTKEFSFSDKSSKYHLVYNTTRGTYALNARLETYALEPSAALNVKTTVQDEIVKANAFWQNIQRNRSNPLCESNIPVLISDKSFKAQDLKVKYEEINPDDIMSNGRFNENVPFMCKVDEQAYRVFFGVKNNTTRSYYGRNGDYILQYTDVFERYSAYPVEIDANGIMTMDVDLNEHVSFGTWNGYRSPFFPPTENKTASTRYYQEKPCHVQLSLSNKLYIGKYYL</sequence>
<accession>A0AAU7PGM1</accession>
<reference evidence="1" key="1">
    <citation type="submission" date="2024-05" db="EMBL/GenBank/DDBJ databases">
        <authorList>
            <person name="Badawy S."/>
            <person name="Skurnik M."/>
        </authorList>
    </citation>
    <scope>NUCLEOTIDE SEQUENCE</scope>
</reference>
<dbReference type="EMBL" id="PP777464">
    <property type="protein sequence ID" value="XBS49284.1"/>
    <property type="molecule type" value="Genomic_DNA"/>
</dbReference>
<protein>
    <submittedName>
        <fullName evidence="1">Uncharacterized protein</fullName>
    </submittedName>
</protein>
<evidence type="ECO:0000313" key="1">
    <source>
        <dbReference type="EMBL" id="XBS49284.1"/>
    </source>
</evidence>
<proteinExistence type="predicted"/>